<accession>A0A9D3Z3H8</accession>
<dbReference type="EMBL" id="JAIWYP010000014">
    <property type="protein sequence ID" value="KAH3712200.1"/>
    <property type="molecule type" value="Genomic_DNA"/>
</dbReference>
<evidence type="ECO:0000313" key="1">
    <source>
        <dbReference type="EMBL" id="KAH3712200.1"/>
    </source>
</evidence>
<reference evidence="1" key="2">
    <citation type="submission" date="2020-11" db="EMBL/GenBank/DDBJ databases">
        <authorList>
            <person name="McCartney M.A."/>
            <person name="Auch B."/>
            <person name="Kono T."/>
            <person name="Mallez S."/>
            <person name="Becker A."/>
            <person name="Gohl D.M."/>
            <person name="Silverstein K.A.T."/>
            <person name="Koren S."/>
            <person name="Bechman K.B."/>
            <person name="Herman A."/>
            <person name="Abrahante J.E."/>
            <person name="Garbe J."/>
        </authorList>
    </citation>
    <scope>NUCLEOTIDE SEQUENCE</scope>
    <source>
        <strain evidence="1">Duluth1</strain>
        <tissue evidence="1">Whole animal</tissue>
    </source>
</reference>
<evidence type="ECO:0000313" key="2">
    <source>
        <dbReference type="Proteomes" id="UP000828390"/>
    </source>
</evidence>
<reference evidence="1" key="1">
    <citation type="journal article" date="2019" name="bioRxiv">
        <title>The Genome of the Zebra Mussel, Dreissena polymorpha: A Resource for Invasive Species Research.</title>
        <authorList>
            <person name="McCartney M.A."/>
            <person name="Auch B."/>
            <person name="Kono T."/>
            <person name="Mallez S."/>
            <person name="Zhang Y."/>
            <person name="Obille A."/>
            <person name="Becker A."/>
            <person name="Abrahante J.E."/>
            <person name="Garbe J."/>
            <person name="Badalamenti J.P."/>
            <person name="Herman A."/>
            <person name="Mangelson H."/>
            <person name="Liachko I."/>
            <person name="Sullivan S."/>
            <person name="Sone E.D."/>
            <person name="Koren S."/>
            <person name="Silverstein K.A.T."/>
            <person name="Beckman K.B."/>
            <person name="Gohl D.M."/>
        </authorList>
    </citation>
    <scope>NUCLEOTIDE SEQUENCE</scope>
    <source>
        <strain evidence="1">Duluth1</strain>
        <tissue evidence="1">Whole animal</tissue>
    </source>
</reference>
<keyword evidence="2" id="KW-1185">Reference proteome</keyword>
<dbReference type="Proteomes" id="UP000828390">
    <property type="component" value="Unassembled WGS sequence"/>
</dbReference>
<comment type="caution">
    <text evidence="1">The sequence shown here is derived from an EMBL/GenBank/DDBJ whole genome shotgun (WGS) entry which is preliminary data.</text>
</comment>
<sequence>MHEMQTAYSQLESFHFVTARHRAQLPCILTAKQTSDSDWRRDHIYADRPVV</sequence>
<organism evidence="1 2">
    <name type="scientific">Dreissena polymorpha</name>
    <name type="common">Zebra mussel</name>
    <name type="synonym">Mytilus polymorpha</name>
    <dbReference type="NCBI Taxonomy" id="45954"/>
    <lineage>
        <taxon>Eukaryota</taxon>
        <taxon>Metazoa</taxon>
        <taxon>Spiralia</taxon>
        <taxon>Lophotrochozoa</taxon>
        <taxon>Mollusca</taxon>
        <taxon>Bivalvia</taxon>
        <taxon>Autobranchia</taxon>
        <taxon>Heteroconchia</taxon>
        <taxon>Euheterodonta</taxon>
        <taxon>Imparidentia</taxon>
        <taxon>Neoheterodontei</taxon>
        <taxon>Myida</taxon>
        <taxon>Dreissenoidea</taxon>
        <taxon>Dreissenidae</taxon>
        <taxon>Dreissena</taxon>
    </lineage>
</organism>
<gene>
    <name evidence="1" type="ORF">DPMN_071883</name>
</gene>
<protein>
    <submittedName>
        <fullName evidence="1">Uncharacterized protein</fullName>
    </submittedName>
</protein>
<dbReference type="AlphaFoldDB" id="A0A9D3Z3H8"/>
<name>A0A9D3Z3H8_DREPO</name>
<proteinExistence type="predicted"/>